<evidence type="ECO:0000259" key="4">
    <source>
        <dbReference type="Pfam" id="PF01266"/>
    </source>
</evidence>
<dbReference type="SUPFAM" id="SSF54373">
    <property type="entry name" value="FAD-linked reductases, C-terminal domain"/>
    <property type="match status" value="1"/>
</dbReference>
<evidence type="ECO:0000259" key="5">
    <source>
        <dbReference type="Pfam" id="PF01571"/>
    </source>
</evidence>
<proteinExistence type="inferred from homology"/>
<dbReference type="InterPro" id="IPR013977">
    <property type="entry name" value="GcvT_C"/>
</dbReference>
<comment type="caution">
    <text evidence="8">The sequence shown here is derived from an EMBL/GenBank/DDBJ whole genome shotgun (WGS) entry which is preliminary data.</text>
</comment>
<evidence type="ECO:0000313" key="9">
    <source>
        <dbReference type="Proteomes" id="UP000528286"/>
    </source>
</evidence>
<feature type="transmembrane region" description="Helical" evidence="3">
    <location>
        <begin position="7"/>
        <end position="25"/>
    </location>
</feature>
<comment type="similarity">
    <text evidence="1">Belongs to the GcvT family.</text>
</comment>
<dbReference type="Pfam" id="PF16350">
    <property type="entry name" value="FAO_M"/>
    <property type="match status" value="1"/>
</dbReference>
<dbReference type="InterPro" id="IPR032503">
    <property type="entry name" value="FAO_M"/>
</dbReference>
<dbReference type="SUPFAM" id="SSF103025">
    <property type="entry name" value="Folate-binding domain"/>
    <property type="match status" value="1"/>
</dbReference>
<keyword evidence="9" id="KW-1185">Reference proteome</keyword>
<keyword evidence="3" id="KW-0472">Membrane</keyword>
<dbReference type="InterPro" id="IPR028896">
    <property type="entry name" value="GcvT/YgfZ/DmdA"/>
</dbReference>
<evidence type="ECO:0000313" key="8">
    <source>
        <dbReference type="EMBL" id="MBB4065802.1"/>
    </source>
</evidence>
<dbReference type="Gene3D" id="3.30.70.1400">
    <property type="entry name" value="Aminomethyltransferase beta-barrel domains"/>
    <property type="match status" value="1"/>
</dbReference>
<feature type="domain" description="GCVT N-terminal" evidence="5">
    <location>
        <begin position="426"/>
        <end position="702"/>
    </location>
</feature>
<feature type="domain" description="FAD dependent oxidoreductase central" evidence="7">
    <location>
        <begin position="369"/>
        <end position="424"/>
    </location>
</feature>
<dbReference type="SUPFAM" id="SSF51905">
    <property type="entry name" value="FAD/NAD(P)-binding domain"/>
    <property type="match status" value="1"/>
</dbReference>
<evidence type="ECO:0000259" key="6">
    <source>
        <dbReference type="Pfam" id="PF08669"/>
    </source>
</evidence>
<dbReference type="Gene3D" id="3.30.1360.120">
    <property type="entry name" value="Probable tRNA modification gtpase trme, domain 1"/>
    <property type="match status" value="1"/>
</dbReference>
<dbReference type="EMBL" id="JACIEZ010000006">
    <property type="protein sequence ID" value="MBB4065802.1"/>
    <property type="molecule type" value="Genomic_DNA"/>
</dbReference>
<dbReference type="AlphaFoldDB" id="A0A7W6J6U8"/>
<dbReference type="InterPro" id="IPR006222">
    <property type="entry name" value="GCVT_N"/>
</dbReference>
<reference evidence="8 9" key="1">
    <citation type="submission" date="2020-08" db="EMBL/GenBank/DDBJ databases">
        <title>Genomic Encyclopedia of Type Strains, Phase IV (KMG-IV): sequencing the most valuable type-strain genomes for metagenomic binning, comparative biology and taxonomic classification.</title>
        <authorList>
            <person name="Goeker M."/>
        </authorList>
    </citation>
    <scope>NUCLEOTIDE SEQUENCE [LARGE SCALE GENOMIC DNA]</scope>
    <source>
        <strain evidence="8 9">DSM 29853</strain>
    </source>
</reference>
<dbReference type="Pfam" id="PF01266">
    <property type="entry name" value="DAO"/>
    <property type="match status" value="1"/>
</dbReference>
<feature type="domain" description="FAD dependent oxidoreductase" evidence="4">
    <location>
        <begin position="6"/>
        <end position="366"/>
    </location>
</feature>
<evidence type="ECO:0000259" key="7">
    <source>
        <dbReference type="Pfam" id="PF16350"/>
    </source>
</evidence>
<name>A0A7W6J6U8_9HYPH</name>
<dbReference type="EC" id="1.5.8.4" evidence="8"/>
<dbReference type="Pfam" id="PF08669">
    <property type="entry name" value="GCV_T_C"/>
    <property type="match status" value="1"/>
</dbReference>
<dbReference type="RefSeq" id="WP_183367099.1">
    <property type="nucleotide sequence ID" value="NZ_JACIEZ010000006.1"/>
</dbReference>
<dbReference type="PANTHER" id="PTHR43757">
    <property type="entry name" value="AMINOMETHYLTRANSFERASE"/>
    <property type="match status" value="1"/>
</dbReference>
<dbReference type="InterPro" id="IPR027266">
    <property type="entry name" value="TrmE/GcvT-like"/>
</dbReference>
<feature type="domain" description="Aminomethyltransferase C-terminal" evidence="6">
    <location>
        <begin position="722"/>
        <end position="800"/>
    </location>
</feature>
<keyword evidence="2 8" id="KW-0560">Oxidoreductase</keyword>
<dbReference type="PANTHER" id="PTHR43757:SF2">
    <property type="entry name" value="AMINOMETHYLTRANSFERASE, MITOCHONDRIAL"/>
    <property type="match status" value="1"/>
</dbReference>
<dbReference type="GO" id="GO:0047865">
    <property type="term" value="F:dimethylglycine dehydrogenase activity"/>
    <property type="evidence" value="ECO:0007669"/>
    <property type="project" value="UniProtKB-EC"/>
</dbReference>
<dbReference type="Gene3D" id="3.30.9.10">
    <property type="entry name" value="D-Amino Acid Oxidase, subunit A, domain 2"/>
    <property type="match status" value="1"/>
</dbReference>
<accession>A0A7W6J6U8</accession>
<dbReference type="InterPro" id="IPR029043">
    <property type="entry name" value="GcvT/YgfZ_C"/>
</dbReference>
<dbReference type="InterPro" id="IPR036188">
    <property type="entry name" value="FAD/NAD-bd_sf"/>
</dbReference>
<evidence type="ECO:0000256" key="3">
    <source>
        <dbReference type="SAM" id="Phobius"/>
    </source>
</evidence>
<dbReference type="Gene3D" id="3.50.50.60">
    <property type="entry name" value="FAD/NAD(P)-binding domain"/>
    <property type="match status" value="1"/>
</dbReference>
<gene>
    <name evidence="8" type="ORF">GGR23_003010</name>
</gene>
<dbReference type="SUPFAM" id="SSF101790">
    <property type="entry name" value="Aminomethyltransferase beta-barrel domain"/>
    <property type="match status" value="1"/>
</dbReference>
<dbReference type="InterPro" id="IPR006076">
    <property type="entry name" value="FAD-dep_OxRdtase"/>
</dbReference>
<dbReference type="Pfam" id="PF01571">
    <property type="entry name" value="GCV_T"/>
    <property type="match status" value="1"/>
</dbReference>
<evidence type="ECO:0000256" key="2">
    <source>
        <dbReference type="ARBA" id="ARBA00023002"/>
    </source>
</evidence>
<organism evidence="8 9">
    <name type="scientific">Gellertiella hungarica</name>
    <dbReference type="NCBI Taxonomy" id="1572859"/>
    <lineage>
        <taxon>Bacteria</taxon>
        <taxon>Pseudomonadati</taxon>
        <taxon>Pseudomonadota</taxon>
        <taxon>Alphaproteobacteria</taxon>
        <taxon>Hyphomicrobiales</taxon>
        <taxon>Rhizobiaceae</taxon>
        <taxon>Gellertiella</taxon>
    </lineage>
</organism>
<dbReference type="Gene3D" id="2.40.30.110">
    <property type="entry name" value="Aminomethyltransferase beta-barrel domains"/>
    <property type="match status" value="1"/>
</dbReference>
<keyword evidence="3" id="KW-0812">Transmembrane</keyword>
<protein>
    <submittedName>
        <fullName evidence="8">Dimethylglycine dehydrogenase</fullName>
        <ecNumber evidence="8">1.5.8.4</ecNumber>
    </submittedName>
</protein>
<dbReference type="Proteomes" id="UP000528286">
    <property type="component" value="Unassembled WGS sequence"/>
</dbReference>
<sequence length="808" mass="89897">MKSHARVVIIGGGIMGVGLLYHLALEGWTDIVLVEKGELTSGSTWHAAGQCPQFTTSLNLTRIHNYGTQLYPKLEELTGQAVSWHGCGGLRLATTDEELNWLKYVYGVSRLAGYECEIIGPDEIRQYHPFLNTFGVKAAFHTITDGHVAPADVTNAMAAGARKLGAEIYRRTMVTDVKHLPSGEWLVVTDQGNITCEHVVNAAGSYADVVGAWSGHNVPIANMLHHYLITEPVQELIDFGPELPVVRDPWSHSYLREETNGILIGPYETATAHVCWDGKPPAWDFESELVAPELDRLMPWLEKAGERFPLFNKAGLKSVISGAITHTPDGNYLSGPAHGPRNYWMHCGASIGICQGAGAGKYLAQWMVHGQAEINMREFDPRRFGSRWATKEYTETVSIEDYHHMYYCYKPGEQHKVGRNLRTSSLHERLKAEGAQFSQIYGWERARWYDRTGEGENFSYRRNNAFEAVRAEAMAVRERVGLMDLSTFSKFEVKGPDAHAFLERICANRVPARDGGIILGHLLNANGFIESELTITRLSADHFYVLSAAVAQEHDYDQMAWRKRDSENVTITDITDDFGVLVLAGPRARDVLSACTATDLSNEAFRWLTGKVATVAGVAGVRLLRVNYVGELGWELHCPMAEMPRVYDALMAAGKPHGIQLFGTLAMNSLRMEKAYRGWGSELTTEIDMFEASMERFIRTDKADFIGREASLRRKQQGERMKLVYIEIDATDSDSLGNEPVYAGDTLIGLTTGGAYGYATGKSLAFAYVSPDRAAPGTEFEVLMFTDRHKARVLPDVAWDPTNERLRA</sequence>
<keyword evidence="3" id="KW-1133">Transmembrane helix</keyword>
<evidence type="ECO:0000256" key="1">
    <source>
        <dbReference type="ARBA" id="ARBA00008609"/>
    </source>
</evidence>